<dbReference type="Proteomes" id="UP001457282">
    <property type="component" value="Unassembled WGS sequence"/>
</dbReference>
<evidence type="ECO:0000313" key="2">
    <source>
        <dbReference type="EMBL" id="KAK9932488.1"/>
    </source>
</evidence>
<dbReference type="SUPFAM" id="SSF56112">
    <property type="entry name" value="Protein kinase-like (PK-like)"/>
    <property type="match status" value="1"/>
</dbReference>
<proteinExistence type="predicted"/>
<reference evidence="2 3" key="1">
    <citation type="journal article" date="2023" name="G3 (Bethesda)">
        <title>A chromosome-length genome assembly and annotation of blackberry (Rubus argutus, cv. 'Hillquist').</title>
        <authorList>
            <person name="Bruna T."/>
            <person name="Aryal R."/>
            <person name="Dudchenko O."/>
            <person name="Sargent D.J."/>
            <person name="Mead D."/>
            <person name="Buti M."/>
            <person name="Cavallini A."/>
            <person name="Hytonen T."/>
            <person name="Andres J."/>
            <person name="Pham M."/>
            <person name="Weisz D."/>
            <person name="Mascagni F."/>
            <person name="Usai G."/>
            <person name="Natali L."/>
            <person name="Bassil N."/>
            <person name="Fernandez G.E."/>
            <person name="Lomsadze A."/>
            <person name="Armour M."/>
            <person name="Olukolu B."/>
            <person name="Poorten T."/>
            <person name="Britton C."/>
            <person name="Davik J."/>
            <person name="Ashrafi H."/>
            <person name="Aiden E.L."/>
            <person name="Borodovsky M."/>
            <person name="Worthington M."/>
        </authorList>
    </citation>
    <scope>NUCLEOTIDE SEQUENCE [LARGE SCALE GENOMIC DNA]</scope>
    <source>
        <strain evidence="2">PI 553951</strain>
    </source>
</reference>
<evidence type="ECO:0000259" key="1">
    <source>
        <dbReference type="PROSITE" id="PS50011"/>
    </source>
</evidence>
<dbReference type="PANTHER" id="PTHR27006">
    <property type="entry name" value="PROMASTIGOTE SURFACE ANTIGEN PROTEIN PSA"/>
    <property type="match status" value="1"/>
</dbReference>
<dbReference type="PANTHER" id="PTHR27006:SF634">
    <property type="entry name" value="RECEPTOR-LIKE SERINE_THREONINE-PROTEIN KINASE"/>
    <property type="match status" value="1"/>
</dbReference>
<keyword evidence="3" id="KW-1185">Reference proteome</keyword>
<accession>A0AAW1X9E3</accession>
<dbReference type="GO" id="GO:0004672">
    <property type="term" value="F:protein kinase activity"/>
    <property type="evidence" value="ECO:0007669"/>
    <property type="project" value="InterPro"/>
</dbReference>
<dbReference type="InterPro" id="IPR001245">
    <property type="entry name" value="Ser-Thr/Tyr_kinase_cat_dom"/>
</dbReference>
<dbReference type="GO" id="GO:0005524">
    <property type="term" value="F:ATP binding"/>
    <property type="evidence" value="ECO:0007669"/>
    <property type="project" value="InterPro"/>
</dbReference>
<dbReference type="Gene3D" id="1.10.510.10">
    <property type="entry name" value="Transferase(Phosphotransferase) domain 1"/>
    <property type="match status" value="1"/>
</dbReference>
<dbReference type="PROSITE" id="PS50011">
    <property type="entry name" value="PROTEIN_KINASE_DOM"/>
    <property type="match status" value="1"/>
</dbReference>
<organism evidence="2 3">
    <name type="scientific">Rubus argutus</name>
    <name type="common">Southern blackberry</name>
    <dbReference type="NCBI Taxonomy" id="59490"/>
    <lineage>
        <taxon>Eukaryota</taxon>
        <taxon>Viridiplantae</taxon>
        <taxon>Streptophyta</taxon>
        <taxon>Embryophyta</taxon>
        <taxon>Tracheophyta</taxon>
        <taxon>Spermatophyta</taxon>
        <taxon>Magnoliopsida</taxon>
        <taxon>eudicotyledons</taxon>
        <taxon>Gunneridae</taxon>
        <taxon>Pentapetalae</taxon>
        <taxon>rosids</taxon>
        <taxon>fabids</taxon>
        <taxon>Rosales</taxon>
        <taxon>Rosaceae</taxon>
        <taxon>Rosoideae</taxon>
        <taxon>Rosoideae incertae sedis</taxon>
        <taxon>Rubus</taxon>
    </lineage>
</organism>
<evidence type="ECO:0000313" key="3">
    <source>
        <dbReference type="Proteomes" id="UP001457282"/>
    </source>
</evidence>
<gene>
    <name evidence="2" type="ORF">M0R45_019725</name>
</gene>
<dbReference type="Pfam" id="PF07714">
    <property type="entry name" value="PK_Tyr_Ser-Thr"/>
    <property type="match status" value="1"/>
</dbReference>
<feature type="domain" description="Protein kinase" evidence="1">
    <location>
        <begin position="1"/>
        <end position="175"/>
    </location>
</feature>
<comment type="caution">
    <text evidence="2">The sequence shown here is derived from an EMBL/GenBank/DDBJ whole genome shotgun (WGS) entry which is preliminary data.</text>
</comment>
<sequence>MPNKSLHTFLYGPMKRAVIDWATRINIIQDFGLARMVEGTRSLENTQKIVGTVTRGYISPEYAMGGIFSEKSDVYSFGVLVLEIISSKKNTSFNLYDQQLGLLAYAWNLWNEGRGLDLVDELLGDSYSSSEVMKCMHIGLLCVQDHTTDRPTMADIALMLSSDIYGLKPKRHVFTIENSIYHLESHYENTYSSKNEASITMIEG</sequence>
<dbReference type="FunFam" id="1.10.510.10:FF:001722">
    <property type="entry name" value="G-type lectin S-receptor-like serine/threonine-protein kinase B120"/>
    <property type="match status" value="1"/>
</dbReference>
<protein>
    <recommendedName>
        <fullName evidence="1">Protein kinase domain-containing protein</fullName>
    </recommendedName>
</protein>
<dbReference type="InterPro" id="IPR000719">
    <property type="entry name" value="Prot_kinase_dom"/>
</dbReference>
<dbReference type="EMBL" id="JBEDUW010000004">
    <property type="protein sequence ID" value="KAK9932488.1"/>
    <property type="molecule type" value="Genomic_DNA"/>
</dbReference>
<name>A0AAW1X9E3_RUBAR</name>
<dbReference type="InterPro" id="IPR011009">
    <property type="entry name" value="Kinase-like_dom_sf"/>
</dbReference>
<dbReference type="AlphaFoldDB" id="A0AAW1X9E3"/>